<dbReference type="eggNOG" id="ENOG502SA6Y">
    <property type="taxonomic scope" value="Eukaryota"/>
</dbReference>
<organism evidence="3 4">
    <name type="scientific">Thalassiosira pseudonana</name>
    <name type="common">Marine diatom</name>
    <name type="synonym">Cyclotella nana</name>
    <dbReference type="NCBI Taxonomy" id="35128"/>
    <lineage>
        <taxon>Eukaryota</taxon>
        <taxon>Sar</taxon>
        <taxon>Stramenopiles</taxon>
        <taxon>Ochrophyta</taxon>
        <taxon>Bacillariophyta</taxon>
        <taxon>Coscinodiscophyceae</taxon>
        <taxon>Thalassiosirophycidae</taxon>
        <taxon>Thalassiosirales</taxon>
        <taxon>Thalassiosiraceae</taxon>
        <taxon>Thalassiosira</taxon>
    </lineage>
</organism>
<keyword evidence="4" id="KW-1185">Reference proteome</keyword>
<dbReference type="InParanoid" id="B8CCA8"/>
<gene>
    <name evidence="3" type="ORF">THAPSDRAFT_269752</name>
</gene>
<dbReference type="CDD" id="cd06558">
    <property type="entry name" value="crotonase-like"/>
    <property type="match status" value="1"/>
</dbReference>
<dbReference type="STRING" id="35128.B8CCA8"/>
<reference evidence="3 4" key="2">
    <citation type="journal article" date="2008" name="Nature">
        <title>The Phaeodactylum genome reveals the evolutionary history of diatom genomes.</title>
        <authorList>
            <person name="Bowler C."/>
            <person name="Allen A.E."/>
            <person name="Badger J.H."/>
            <person name="Grimwood J."/>
            <person name="Jabbari K."/>
            <person name="Kuo A."/>
            <person name="Maheswari U."/>
            <person name="Martens C."/>
            <person name="Maumus F."/>
            <person name="Otillar R.P."/>
            <person name="Rayko E."/>
            <person name="Salamov A."/>
            <person name="Vandepoele K."/>
            <person name="Beszteri B."/>
            <person name="Gruber A."/>
            <person name="Heijde M."/>
            <person name="Katinka M."/>
            <person name="Mock T."/>
            <person name="Valentin K."/>
            <person name="Verret F."/>
            <person name="Berges J.A."/>
            <person name="Brownlee C."/>
            <person name="Cadoret J.P."/>
            <person name="Chiovitti A."/>
            <person name="Choi C.J."/>
            <person name="Coesel S."/>
            <person name="De Martino A."/>
            <person name="Detter J.C."/>
            <person name="Durkin C."/>
            <person name="Falciatore A."/>
            <person name="Fournet J."/>
            <person name="Haruta M."/>
            <person name="Huysman M.J."/>
            <person name="Jenkins B.D."/>
            <person name="Jiroutova K."/>
            <person name="Jorgensen R.E."/>
            <person name="Joubert Y."/>
            <person name="Kaplan A."/>
            <person name="Kroger N."/>
            <person name="Kroth P.G."/>
            <person name="La Roche J."/>
            <person name="Lindquist E."/>
            <person name="Lommer M."/>
            <person name="Martin-Jezequel V."/>
            <person name="Lopez P.J."/>
            <person name="Lucas S."/>
            <person name="Mangogna M."/>
            <person name="McGinnis K."/>
            <person name="Medlin L.K."/>
            <person name="Montsant A."/>
            <person name="Oudot-Le Secq M.P."/>
            <person name="Napoli C."/>
            <person name="Obornik M."/>
            <person name="Parker M.S."/>
            <person name="Petit J.L."/>
            <person name="Porcel B.M."/>
            <person name="Poulsen N."/>
            <person name="Robison M."/>
            <person name="Rychlewski L."/>
            <person name="Rynearson T.A."/>
            <person name="Schmutz J."/>
            <person name="Shapiro H."/>
            <person name="Siaut M."/>
            <person name="Stanley M."/>
            <person name="Sussman M.R."/>
            <person name="Taylor A.R."/>
            <person name="Vardi A."/>
            <person name="von Dassow P."/>
            <person name="Vyverman W."/>
            <person name="Willis A."/>
            <person name="Wyrwicz L.S."/>
            <person name="Rokhsar D.S."/>
            <person name="Weissenbach J."/>
            <person name="Armbrust E.V."/>
            <person name="Green B.R."/>
            <person name="Van de Peer Y."/>
            <person name="Grigoriev I.V."/>
        </authorList>
    </citation>
    <scope>NUCLEOTIDE SEQUENCE [LARGE SCALE GENOMIC DNA]</scope>
    <source>
        <strain evidence="3 4">CCMP1335</strain>
    </source>
</reference>
<proteinExistence type="inferred from homology"/>
<accession>B8CCA8</accession>
<dbReference type="InterPro" id="IPR029045">
    <property type="entry name" value="ClpP/crotonase-like_dom_sf"/>
</dbReference>
<protein>
    <submittedName>
        <fullName evidence="3">Uncharacterized protein</fullName>
    </submittedName>
</protein>
<evidence type="ECO:0000313" key="4">
    <source>
        <dbReference type="Proteomes" id="UP000001449"/>
    </source>
</evidence>
<dbReference type="Pfam" id="PF00378">
    <property type="entry name" value="ECH_1"/>
    <property type="match status" value="1"/>
</dbReference>
<reference evidence="3 4" key="1">
    <citation type="journal article" date="2004" name="Science">
        <title>The genome of the diatom Thalassiosira pseudonana: ecology, evolution, and metabolism.</title>
        <authorList>
            <person name="Armbrust E.V."/>
            <person name="Berges J.A."/>
            <person name="Bowler C."/>
            <person name="Green B.R."/>
            <person name="Martinez D."/>
            <person name="Putnam N.H."/>
            <person name="Zhou S."/>
            <person name="Allen A.E."/>
            <person name="Apt K.E."/>
            <person name="Bechner M."/>
            <person name="Brzezinski M.A."/>
            <person name="Chaal B.K."/>
            <person name="Chiovitti A."/>
            <person name="Davis A.K."/>
            <person name="Demarest M.S."/>
            <person name="Detter J.C."/>
            <person name="Glavina T."/>
            <person name="Goodstein D."/>
            <person name="Hadi M.Z."/>
            <person name="Hellsten U."/>
            <person name="Hildebrand M."/>
            <person name="Jenkins B.D."/>
            <person name="Jurka J."/>
            <person name="Kapitonov V.V."/>
            <person name="Kroger N."/>
            <person name="Lau W.W."/>
            <person name="Lane T.W."/>
            <person name="Larimer F.W."/>
            <person name="Lippmeier J.C."/>
            <person name="Lucas S."/>
            <person name="Medina M."/>
            <person name="Montsant A."/>
            <person name="Obornik M."/>
            <person name="Parker M.S."/>
            <person name="Palenik B."/>
            <person name="Pazour G.J."/>
            <person name="Richardson P.M."/>
            <person name="Rynearson T.A."/>
            <person name="Saito M.A."/>
            <person name="Schwartz D.C."/>
            <person name="Thamatrakoln K."/>
            <person name="Valentin K."/>
            <person name="Vardi A."/>
            <person name="Wilkerson F.P."/>
            <person name="Rokhsar D.S."/>
        </authorList>
    </citation>
    <scope>NUCLEOTIDE SEQUENCE [LARGE SCALE GENOMIC DNA]</scope>
    <source>
        <strain evidence="3 4">CCMP1335</strain>
    </source>
</reference>
<dbReference type="Gene3D" id="3.90.226.10">
    <property type="entry name" value="2-enoyl-CoA Hydratase, Chain A, domain 1"/>
    <property type="match status" value="1"/>
</dbReference>
<dbReference type="PaxDb" id="35128-Thaps269752"/>
<dbReference type="GO" id="GO:0006635">
    <property type="term" value="P:fatty acid beta-oxidation"/>
    <property type="evidence" value="ECO:0000318"/>
    <property type="project" value="GO_Central"/>
</dbReference>
<dbReference type="RefSeq" id="XP_002293727.1">
    <property type="nucleotide sequence ID" value="XM_002293691.1"/>
</dbReference>
<dbReference type="OMA" id="SIVCTNP"/>
<dbReference type="PROSITE" id="PS00166">
    <property type="entry name" value="ENOYL_COA_HYDRATASE"/>
    <property type="match status" value="1"/>
</dbReference>
<dbReference type="GeneID" id="7451221"/>
<dbReference type="FunFam" id="3.90.226.10:FF:000113">
    <property type="entry name" value="Enoyl-CoA hydratase/isomerase family protein (AFU_orthologue AFUA_2G14850)"/>
    <property type="match status" value="1"/>
</dbReference>
<dbReference type="PANTHER" id="PTHR11941">
    <property type="entry name" value="ENOYL-COA HYDRATASE-RELATED"/>
    <property type="match status" value="1"/>
</dbReference>
<dbReference type="Proteomes" id="UP000001449">
    <property type="component" value="Chromosome 14"/>
</dbReference>
<comment type="similarity">
    <text evidence="1 2">Belongs to the enoyl-CoA hydratase/isomerase family.</text>
</comment>
<evidence type="ECO:0000256" key="1">
    <source>
        <dbReference type="ARBA" id="ARBA00005254"/>
    </source>
</evidence>
<dbReference type="GO" id="GO:0004165">
    <property type="term" value="F:delta(3)-delta(2)-enoyl-CoA isomerase activity"/>
    <property type="evidence" value="ECO:0000318"/>
    <property type="project" value="GO_Central"/>
</dbReference>
<dbReference type="HOGENOM" id="CLU_009834_3_0_1"/>
<evidence type="ECO:0000313" key="3">
    <source>
        <dbReference type="EMBL" id="EED88736.1"/>
    </source>
</evidence>
<dbReference type="InterPro" id="IPR001753">
    <property type="entry name" value="Enoyl-CoA_hydra/iso"/>
</dbReference>
<dbReference type="InterPro" id="IPR018376">
    <property type="entry name" value="Enoyl-CoA_hyd/isom_CS"/>
</dbReference>
<dbReference type="SUPFAM" id="SSF52096">
    <property type="entry name" value="ClpP/crotonase"/>
    <property type="match status" value="1"/>
</dbReference>
<name>B8CCA8_THAPS</name>
<evidence type="ECO:0000256" key="2">
    <source>
        <dbReference type="RuleBase" id="RU003707"/>
    </source>
</evidence>
<dbReference type="KEGG" id="tps:THAPSDRAFT_269752"/>
<dbReference type="PANTHER" id="PTHR11941:SF75">
    <property type="entry name" value="ENOYL-COA HYDRATASE_ISOMERASE FAMILY PROTEIN"/>
    <property type="match status" value="1"/>
</dbReference>
<dbReference type="AlphaFoldDB" id="B8CCA8"/>
<sequence length="287" mass="32243">MSYPTKLLFNKDGVSLSATLLTDSDSPTSNNNIVTDDDEDIEHNGLILTLYLHRHTEKNAINPTIIQLMIQALDVVDSHPLVVNTNNKSLIVTALDDDADSKSGGKFFCNGLDLEWMLRANNNNSNFNSLILARILTLPFRTIAAINGHCIGAGLFLALACDYRLMRTERGYIQWPEARLGMRMTKGFAELSKAKIDTHRVLREGLLTAKKYTSSEALEGGIIDAQYPIGELYREAFRWAMDGLPESGLSLEYFDPKTYTEMKIEMYTDAYRALRFGSVENLPYSRI</sequence>
<dbReference type="EMBL" id="CM000649">
    <property type="protein sequence ID" value="EED88736.1"/>
    <property type="molecule type" value="Genomic_DNA"/>
</dbReference>